<accession>A0A7J7R982</accession>
<reference evidence="2 3" key="1">
    <citation type="journal article" date="2020" name="Nature">
        <title>Six reference-quality genomes reveal evolution of bat adaptations.</title>
        <authorList>
            <person name="Jebb D."/>
            <person name="Huang Z."/>
            <person name="Pippel M."/>
            <person name="Hughes G.M."/>
            <person name="Lavrichenko K."/>
            <person name="Devanna P."/>
            <person name="Winkler S."/>
            <person name="Jermiin L.S."/>
            <person name="Skirmuntt E.C."/>
            <person name="Katzourakis A."/>
            <person name="Burkitt-Gray L."/>
            <person name="Ray D.A."/>
            <person name="Sullivan K.A.M."/>
            <person name="Roscito J.G."/>
            <person name="Kirilenko B.M."/>
            <person name="Davalos L.M."/>
            <person name="Corthals A.P."/>
            <person name="Power M.L."/>
            <person name="Jones G."/>
            <person name="Ransome R.D."/>
            <person name="Dechmann D.K.N."/>
            <person name="Locatelli A.G."/>
            <person name="Puechmaille S.J."/>
            <person name="Fedrigo O."/>
            <person name="Jarvis E.D."/>
            <person name="Hiller M."/>
            <person name="Vernes S.C."/>
            <person name="Myers E.W."/>
            <person name="Teeling E.C."/>
        </authorList>
    </citation>
    <scope>NUCLEOTIDE SEQUENCE [LARGE SCALE GENOMIC DNA]</scope>
    <source>
        <strain evidence="2">MMyoMyo1</strain>
        <tissue evidence="2">Flight muscle</tissue>
    </source>
</reference>
<evidence type="ECO:0000313" key="3">
    <source>
        <dbReference type="Proteomes" id="UP000527355"/>
    </source>
</evidence>
<organism evidence="2 3">
    <name type="scientific">Myotis myotis</name>
    <name type="common">Greater mouse-eared bat</name>
    <name type="synonym">Vespertilio myotis</name>
    <dbReference type="NCBI Taxonomy" id="51298"/>
    <lineage>
        <taxon>Eukaryota</taxon>
        <taxon>Metazoa</taxon>
        <taxon>Chordata</taxon>
        <taxon>Craniata</taxon>
        <taxon>Vertebrata</taxon>
        <taxon>Euteleostomi</taxon>
        <taxon>Mammalia</taxon>
        <taxon>Eutheria</taxon>
        <taxon>Laurasiatheria</taxon>
        <taxon>Chiroptera</taxon>
        <taxon>Yangochiroptera</taxon>
        <taxon>Vespertilionidae</taxon>
        <taxon>Myotis</taxon>
    </lineage>
</organism>
<keyword evidence="3" id="KW-1185">Reference proteome</keyword>
<sequence>MGSNSRRRKGHKACEDGGRDEDDAATTQGAPGATGRRKRPPRALPQLRRVMASIPGCNCYGPGRCGSVGWSVVLYPERSQVQFQVRAHT</sequence>
<proteinExistence type="predicted"/>
<name>A0A7J7R982_MYOMY</name>
<dbReference type="AlphaFoldDB" id="A0A7J7R982"/>
<feature type="region of interest" description="Disordered" evidence="1">
    <location>
        <begin position="1"/>
        <end position="45"/>
    </location>
</feature>
<feature type="compositionally biased region" description="Low complexity" evidence="1">
    <location>
        <begin position="25"/>
        <end position="34"/>
    </location>
</feature>
<dbReference type="EMBL" id="JABWUV010000034">
    <property type="protein sequence ID" value="KAF6272668.1"/>
    <property type="molecule type" value="Genomic_DNA"/>
</dbReference>
<gene>
    <name evidence="2" type="ORF">mMyoMyo1_010862</name>
</gene>
<evidence type="ECO:0000256" key="1">
    <source>
        <dbReference type="SAM" id="MobiDB-lite"/>
    </source>
</evidence>
<feature type="compositionally biased region" description="Basic residues" evidence="1">
    <location>
        <begin position="1"/>
        <end position="11"/>
    </location>
</feature>
<comment type="caution">
    <text evidence="2">The sequence shown here is derived from an EMBL/GenBank/DDBJ whole genome shotgun (WGS) entry which is preliminary data.</text>
</comment>
<protein>
    <submittedName>
        <fullName evidence="2">Uncharacterized protein</fullName>
    </submittedName>
</protein>
<dbReference type="Proteomes" id="UP000527355">
    <property type="component" value="Unassembled WGS sequence"/>
</dbReference>
<evidence type="ECO:0000313" key="2">
    <source>
        <dbReference type="EMBL" id="KAF6272668.1"/>
    </source>
</evidence>